<dbReference type="OrthoDB" id="4380123at2"/>
<evidence type="ECO:0000313" key="1">
    <source>
        <dbReference type="EMBL" id="OCS85423.1"/>
    </source>
</evidence>
<proteinExistence type="predicted"/>
<dbReference type="RefSeq" id="WP_066544978.1">
    <property type="nucleotide sequence ID" value="NZ_MASJ01000014.1"/>
</dbReference>
<sequence length="253" mass="28957">MCLIQLSYNELHQTYTVIANRDEFLDREAVPAHLWQSGIFAGKDLSAGGTWLGITAQGRFAAVTNVRHPDSRVVGIHSRGDIVTQFLQSDVTSKQMVTQLQQQREQYGGFNVLLYDGKEFYHYNNIFDKTTRLTSGIYSLSNHSLNTPWPKACRSRERFEQLLATDASPQQFITIMQDDTQAQPHELPNTGIDRHMEQQLSSIFIQLDGYGTRCTTFIDKHPHHITFIEQTYEGGFATTIVHEQFKITQNEEK</sequence>
<dbReference type="PANTHER" id="PTHR17985">
    <property type="entry name" value="SER/THR-RICH PROTEIN T10 IN DGCR REGION"/>
    <property type="match status" value="1"/>
</dbReference>
<accession>A0A1C0YE83</accession>
<dbReference type="Proteomes" id="UP000093199">
    <property type="component" value="Unassembled WGS sequence"/>
</dbReference>
<dbReference type="Gene3D" id="3.60.60.10">
    <property type="entry name" value="Penicillin V Acylase, Chain A"/>
    <property type="match status" value="1"/>
</dbReference>
<organism evidence="1 2">
    <name type="scientific">Caryophanon tenue</name>
    <dbReference type="NCBI Taxonomy" id="33978"/>
    <lineage>
        <taxon>Bacteria</taxon>
        <taxon>Bacillati</taxon>
        <taxon>Bacillota</taxon>
        <taxon>Bacilli</taxon>
        <taxon>Bacillales</taxon>
        <taxon>Caryophanaceae</taxon>
        <taxon>Caryophanon</taxon>
    </lineage>
</organism>
<evidence type="ECO:0000313" key="2">
    <source>
        <dbReference type="Proteomes" id="UP000093199"/>
    </source>
</evidence>
<gene>
    <name evidence="1" type="ORF">A6M13_13375</name>
</gene>
<name>A0A1C0YE83_9BACL</name>
<protein>
    <recommendedName>
        <fullName evidence="3">NRDE family protein</fullName>
    </recommendedName>
</protein>
<dbReference type="Pfam" id="PF05742">
    <property type="entry name" value="TANGO2"/>
    <property type="match status" value="1"/>
</dbReference>
<dbReference type="PANTHER" id="PTHR17985:SF8">
    <property type="entry name" value="TRANSPORT AND GOLGI ORGANIZATION PROTEIN 2 HOMOLOG"/>
    <property type="match status" value="1"/>
</dbReference>
<dbReference type="AlphaFoldDB" id="A0A1C0YE83"/>
<evidence type="ECO:0008006" key="3">
    <source>
        <dbReference type="Google" id="ProtNLM"/>
    </source>
</evidence>
<reference evidence="1 2" key="1">
    <citation type="submission" date="2016-07" db="EMBL/GenBank/DDBJ databases">
        <title>Caryophanon tenue genome sequencing.</title>
        <authorList>
            <person name="Verma A."/>
            <person name="Pal Y."/>
            <person name="Krishnamurthi S."/>
        </authorList>
    </citation>
    <scope>NUCLEOTIDE SEQUENCE [LARGE SCALE GENOMIC DNA]</scope>
    <source>
        <strain evidence="1 2">DSM 14152</strain>
    </source>
</reference>
<dbReference type="InterPro" id="IPR008551">
    <property type="entry name" value="TANGO2"/>
</dbReference>
<dbReference type="EMBL" id="MASJ01000014">
    <property type="protein sequence ID" value="OCS85423.1"/>
    <property type="molecule type" value="Genomic_DNA"/>
</dbReference>
<keyword evidence="2" id="KW-1185">Reference proteome</keyword>
<comment type="caution">
    <text evidence="1">The sequence shown here is derived from an EMBL/GenBank/DDBJ whole genome shotgun (WGS) entry which is preliminary data.</text>
</comment>